<dbReference type="SUPFAM" id="SSF51735">
    <property type="entry name" value="NAD(P)-binding Rossmann-fold domains"/>
    <property type="match status" value="1"/>
</dbReference>
<dbReference type="GO" id="GO:0016491">
    <property type="term" value="F:oxidoreductase activity"/>
    <property type="evidence" value="ECO:0007669"/>
    <property type="project" value="UniProtKB-KW"/>
</dbReference>
<dbReference type="Gene3D" id="3.90.180.10">
    <property type="entry name" value="Medium-chain alcohol dehydrogenases, catalytic domain"/>
    <property type="match status" value="1"/>
</dbReference>
<proteinExistence type="predicted"/>
<keyword evidence="1" id="KW-0560">Oxidoreductase</keyword>
<dbReference type="Pfam" id="PF08240">
    <property type="entry name" value="ADH_N"/>
    <property type="match status" value="1"/>
</dbReference>
<dbReference type="EMBL" id="DXCQ01000068">
    <property type="protein sequence ID" value="HIY97520.1"/>
    <property type="molecule type" value="Genomic_DNA"/>
</dbReference>
<evidence type="ECO:0000259" key="2">
    <source>
        <dbReference type="Pfam" id="PF08240"/>
    </source>
</evidence>
<dbReference type="Proteomes" id="UP000886750">
    <property type="component" value="Unassembled WGS sequence"/>
</dbReference>
<dbReference type="InterPro" id="IPR013154">
    <property type="entry name" value="ADH-like_N"/>
</dbReference>
<organism evidence="3 4">
    <name type="scientific">Candidatus Borkfalkia excrementigallinarum</name>
    <dbReference type="NCBI Taxonomy" id="2838506"/>
    <lineage>
        <taxon>Bacteria</taxon>
        <taxon>Bacillati</taxon>
        <taxon>Bacillota</taxon>
        <taxon>Clostridia</taxon>
        <taxon>Christensenellales</taxon>
        <taxon>Christensenellaceae</taxon>
        <taxon>Candidatus Borkfalkia</taxon>
    </lineage>
</organism>
<evidence type="ECO:0000256" key="1">
    <source>
        <dbReference type="ARBA" id="ARBA00023002"/>
    </source>
</evidence>
<dbReference type="InterPro" id="IPR011032">
    <property type="entry name" value="GroES-like_sf"/>
</dbReference>
<dbReference type="Gene3D" id="3.40.50.720">
    <property type="entry name" value="NAD(P)-binding Rossmann-like Domain"/>
    <property type="match status" value="1"/>
</dbReference>
<comment type="caution">
    <text evidence="3">The sequence shown here is derived from an EMBL/GenBank/DDBJ whole genome shotgun (WGS) entry which is preliminary data.</text>
</comment>
<dbReference type="PANTHER" id="PTHR43401">
    <property type="entry name" value="L-THREONINE 3-DEHYDROGENASE"/>
    <property type="match status" value="1"/>
</dbReference>
<name>A0A9D1ZXA6_9FIRM</name>
<gene>
    <name evidence="3" type="ORF">H9729_07510</name>
</gene>
<dbReference type="InterPro" id="IPR050129">
    <property type="entry name" value="Zn_alcohol_dh"/>
</dbReference>
<dbReference type="PANTHER" id="PTHR43401:SF2">
    <property type="entry name" value="L-THREONINE 3-DEHYDROGENASE"/>
    <property type="match status" value="1"/>
</dbReference>
<feature type="domain" description="Alcohol dehydrogenase-like N-terminal" evidence="2">
    <location>
        <begin position="24"/>
        <end position="131"/>
    </location>
</feature>
<sequence length="340" mass="36049">MKIWKILSPKVLAAEERPDNITAETQAKVKVTQALFTGTELAAYLGYPKPKYPVVPGRFAVGIVGEAGAGCTAVEKNTRVYFHDVLPCGGCEACRRGDPEDCTECKIAGVNCDGFLRDFVVADESDLSPLPSSVSDDEALFIGIVSVCEAVIGKLNVSKGMHIAVLGAGEIGNILSQLLIYHQAVPILIDSDEEKLAVAAQCGVYYTVKADETMQENIVRITGGRMASGSVYCSLCGLSPDLPFGITATEGIVVYTGYGFPEISAQLKTALDKRLTITSVANDRTGIAAAINLLVNKAVNLAPLQIQKLPAARLDKIFAEGAKTAESGERAQCCIINMLS</sequence>
<protein>
    <submittedName>
        <fullName evidence="3">Alcohol dehydrogenase catalytic domain-containing protein</fullName>
    </submittedName>
</protein>
<evidence type="ECO:0000313" key="4">
    <source>
        <dbReference type="Proteomes" id="UP000886750"/>
    </source>
</evidence>
<reference evidence="3" key="2">
    <citation type="submission" date="2021-04" db="EMBL/GenBank/DDBJ databases">
        <authorList>
            <person name="Gilroy R."/>
        </authorList>
    </citation>
    <scope>NUCLEOTIDE SEQUENCE</scope>
    <source>
        <strain evidence="3">1345</strain>
    </source>
</reference>
<dbReference type="AlphaFoldDB" id="A0A9D1ZXA6"/>
<evidence type="ECO:0000313" key="3">
    <source>
        <dbReference type="EMBL" id="HIY97520.1"/>
    </source>
</evidence>
<dbReference type="InterPro" id="IPR036291">
    <property type="entry name" value="NAD(P)-bd_dom_sf"/>
</dbReference>
<reference evidence="3" key="1">
    <citation type="journal article" date="2021" name="PeerJ">
        <title>Extensive microbial diversity within the chicken gut microbiome revealed by metagenomics and culture.</title>
        <authorList>
            <person name="Gilroy R."/>
            <person name="Ravi A."/>
            <person name="Getino M."/>
            <person name="Pursley I."/>
            <person name="Horton D.L."/>
            <person name="Alikhan N.F."/>
            <person name="Baker D."/>
            <person name="Gharbi K."/>
            <person name="Hall N."/>
            <person name="Watson M."/>
            <person name="Adriaenssens E.M."/>
            <person name="Foster-Nyarko E."/>
            <person name="Jarju S."/>
            <person name="Secka A."/>
            <person name="Antonio M."/>
            <person name="Oren A."/>
            <person name="Chaudhuri R.R."/>
            <person name="La Ragione R."/>
            <person name="Hildebrand F."/>
            <person name="Pallen M.J."/>
        </authorList>
    </citation>
    <scope>NUCLEOTIDE SEQUENCE</scope>
    <source>
        <strain evidence="3">1345</strain>
    </source>
</reference>
<dbReference type="SUPFAM" id="SSF50129">
    <property type="entry name" value="GroES-like"/>
    <property type="match status" value="1"/>
</dbReference>
<accession>A0A9D1ZXA6</accession>